<proteinExistence type="predicted"/>
<keyword evidence="2" id="KW-1185">Reference proteome</keyword>
<sequence>MLGINNLSTLGVGDNIRLVLKLLLNATNVGLTVSKVCGVG</sequence>
<dbReference type="Proteomes" id="UP000494115">
    <property type="component" value="Unassembled WGS sequence"/>
</dbReference>
<evidence type="ECO:0000313" key="2">
    <source>
        <dbReference type="Proteomes" id="UP000494115"/>
    </source>
</evidence>
<reference evidence="1 2" key="1">
    <citation type="submission" date="2020-04" db="EMBL/GenBank/DDBJ databases">
        <authorList>
            <person name="De Canck E."/>
        </authorList>
    </citation>
    <scope>NUCLEOTIDE SEQUENCE [LARGE SCALE GENOMIC DNA]</scope>
    <source>
        <strain evidence="1 2">LMG 28138</strain>
    </source>
</reference>
<dbReference type="AlphaFoldDB" id="A0A6S7D493"/>
<organism evidence="1 2">
    <name type="scientific">Pararobbsia alpina</name>
    <dbReference type="NCBI Taxonomy" id="621374"/>
    <lineage>
        <taxon>Bacteria</taxon>
        <taxon>Pseudomonadati</taxon>
        <taxon>Pseudomonadota</taxon>
        <taxon>Betaproteobacteria</taxon>
        <taxon>Burkholderiales</taxon>
        <taxon>Burkholderiaceae</taxon>
        <taxon>Pararobbsia</taxon>
    </lineage>
</organism>
<protein>
    <submittedName>
        <fullName evidence="1">Uncharacterized protein</fullName>
    </submittedName>
</protein>
<dbReference type="EMBL" id="CADIKM010000021">
    <property type="protein sequence ID" value="CAB3795549.1"/>
    <property type="molecule type" value="Genomic_DNA"/>
</dbReference>
<name>A0A6S7D493_9BURK</name>
<accession>A0A6S7D493</accession>
<gene>
    <name evidence="1" type="ORF">LMG28138_03902</name>
</gene>
<evidence type="ECO:0000313" key="1">
    <source>
        <dbReference type="EMBL" id="CAB3795549.1"/>
    </source>
</evidence>